<protein>
    <recommendedName>
        <fullName evidence="4">Secreted protein</fullName>
    </recommendedName>
</protein>
<keyword evidence="3" id="KW-1185">Reference proteome</keyword>
<evidence type="ECO:0000256" key="1">
    <source>
        <dbReference type="SAM" id="SignalP"/>
    </source>
</evidence>
<dbReference type="AlphaFoldDB" id="B4CZM4"/>
<organism evidence="2 3">
    <name type="scientific">Chthoniobacter flavus Ellin428</name>
    <dbReference type="NCBI Taxonomy" id="497964"/>
    <lineage>
        <taxon>Bacteria</taxon>
        <taxon>Pseudomonadati</taxon>
        <taxon>Verrucomicrobiota</taxon>
        <taxon>Spartobacteria</taxon>
        <taxon>Chthoniobacterales</taxon>
        <taxon>Chthoniobacteraceae</taxon>
        <taxon>Chthoniobacter</taxon>
    </lineage>
</organism>
<feature type="signal peptide" evidence="1">
    <location>
        <begin position="1"/>
        <end position="22"/>
    </location>
</feature>
<feature type="chain" id="PRO_5002800337" description="Secreted protein" evidence="1">
    <location>
        <begin position="23"/>
        <end position="200"/>
    </location>
</feature>
<dbReference type="EMBL" id="ABVL01000005">
    <property type="protein sequence ID" value="EDY20188.1"/>
    <property type="molecule type" value="Genomic_DNA"/>
</dbReference>
<gene>
    <name evidence="2" type="ORF">CfE428DRAFT_2112</name>
</gene>
<keyword evidence="1" id="KW-0732">Signal</keyword>
<reference evidence="2 3" key="1">
    <citation type="journal article" date="2011" name="J. Bacteriol.">
        <title>Genome sequence of Chthoniobacter flavus Ellin428, an aerobic heterotrophic soil bacterium.</title>
        <authorList>
            <person name="Kant R."/>
            <person name="van Passel M.W."/>
            <person name="Palva A."/>
            <person name="Lucas S."/>
            <person name="Lapidus A."/>
            <person name="Glavina Del Rio T."/>
            <person name="Dalin E."/>
            <person name="Tice H."/>
            <person name="Bruce D."/>
            <person name="Goodwin L."/>
            <person name="Pitluck S."/>
            <person name="Larimer F.W."/>
            <person name="Land M.L."/>
            <person name="Hauser L."/>
            <person name="Sangwan P."/>
            <person name="de Vos W.M."/>
            <person name="Janssen P.H."/>
            <person name="Smidt H."/>
        </authorList>
    </citation>
    <scope>NUCLEOTIDE SEQUENCE [LARGE SCALE GENOMIC DNA]</scope>
    <source>
        <strain evidence="2 3">Ellin428</strain>
    </source>
</reference>
<proteinExistence type="predicted"/>
<comment type="caution">
    <text evidence="2">The sequence shown here is derived from an EMBL/GenBank/DDBJ whole genome shotgun (WGS) entry which is preliminary data.</text>
</comment>
<accession>B4CZM4</accession>
<sequence length="200" mass="22161" precursor="true">MRSFTVICSVYVALLAGTGARAAEPALQSILTAVQRSVPSATLVAPPKDPATFFAGHFSTSPEVARRAGNPLHGDDLYLLPDQTYFYLSWTDISAHSEMEDQGHWRFDGQFIRTQSDQTVPRRTPFHDHAFAPFFAKIASEKSLYLLETSQDFPGFVKETKPGDDFLFLVLARMRVAPIQDAAAERTKIWKSTGQAAPPK</sequence>
<evidence type="ECO:0008006" key="4">
    <source>
        <dbReference type="Google" id="ProtNLM"/>
    </source>
</evidence>
<evidence type="ECO:0000313" key="2">
    <source>
        <dbReference type="EMBL" id="EDY20188.1"/>
    </source>
</evidence>
<evidence type="ECO:0000313" key="3">
    <source>
        <dbReference type="Proteomes" id="UP000005824"/>
    </source>
</evidence>
<dbReference type="RefSeq" id="WP_006979437.1">
    <property type="nucleotide sequence ID" value="NZ_ABVL01000005.1"/>
</dbReference>
<dbReference type="InParanoid" id="B4CZM4"/>
<name>B4CZM4_9BACT</name>
<dbReference type="Proteomes" id="UP000005824">
    <property type="component" value="Unassembled WGS sequence"/>
</dbReference>